<feature type="transmembrane region" description="Helical" evidence="8">
    <location>
        <begin position="253"/>
        <end position="271"/>
    </location>
</feature>
<dbReference type="PROSITE" id="PS50850">
    <property type="entry name" value="MFS"/>
    <property type="match status" value="1"/>
</dbReference>
<feature type="transmembrane region" description="Helical" evidence="8">
    <location>
        <begin position="212"/>
        <end position="233"/>
    </location>
</feature>
<dbReference type="AlphaFoldDB" id="A0A5R8YLB6"/>
<evidence type="ECO:0000313" key="11">
    <source>
        <dbReference type="Proteomes" id="UP000309033"/>
    </source>
</evidence>
<protein>
    <submittedName>
        <fullName evidence="10">MFS transporter</fullName>
    </submittedName>
</protein>
<dbReference type="Pfam" id="PF07690">
    <property type="entry name" value="MFS_1"/>
    <property type="match status" value="1"/>
</dbReference>
<proteinExistence type="predicted"/>
<evidence type="ECO:0000256" key="3">
    <source>
        <dbReference type="ARBA" id="ARBA00022475"/>
    </source>
</evidence>
<evidence type="ECO:0000256" key="7">
    <source>
        <dbReference type="SAM" id="MobiDB-lite"/>
    </source>
</evidence>
<evidence type="ECO:0000256" key="6">
    <source>
        <dbReference type="ARBA" id="ARBA00023136"/>
    </source>
</evidence>
<keyword evidence="5 8" id="KW-1133">Transmembrane helix</keyword>
<dbReference type="EMBL" id="VANP01000014">
    <property type="protein sequence ID" value="TLP54036.1"/>
    <property type="molecule type" value="Genomic_DNA"/>
</dbReference>
<dbReference type="InterPro" id="IPR011701">
    <property type="entry name" value="MFS"/>
</dbReference>
<dbReference type="OrthoDB" id="4142989at2"/>
<evidence type="ECO:0000256" key="4">
    <source>
        <dbReference type="ARBA" id="ARBA00022692"/>
    </source>
</evidence>
<keyword evidence="4 8" id="KW-0812">Transmembrane</keyword>
<dbReference type="GO" id="GO:0005886">
    <property type="term" value="C:plasma membrane"/>
    <property type="evidence" value="ECO:0007669"/>
    <property type="project" value="UniProtKB-SubCell"/>
</dbReference>
<feature type="transmembrane region" description="Helical" evidence="8">
    <location>
        <begin position="307"/>
        <end position="325"/>
    </location>
</feature>
<dbReference type="PANTHER" id="PTHR23517">
    <property type="entry name" value="RESISTANCE PROTEIN MDTM, PUTATIVE-RELATED-RELATED"/>
    <property type="match status" value="1"/>
</dbReference>
<comment type="caution">
    <text evidence="10">The sequence shown here is derived from an EMBL/GenBank/DDBJ whole genome shotgun (WGS) entry which is preliminary data.</text>
</comment>
<evidence type="ECO:0000313" key="10">
    <source>
        <dbReference type="EMBL" id="TLP54036.1"/>
    </source>
</evidence>
<feature type="transmembrane region" description="Helical" evidence="8">
    <location>
        <begin position="36"/>
        <end position="53"/>
    </location>
</feature>
<evidence type="ECO:0000256" key="8">
    <source>
        <dbReference type="SAM" id="Phobius"/>
    </source>
</evidence>
<dbReference type="Gene3D" id="1.20.1250.20">
    <property type="entry name" value="MFS general substrate transporter like domains"/>
    <property type="match status" value="1"/>
</dbReference>
<feature type="region of interest" description="Disordered" evidence="7">
    <location>
        <begin position="397"/>
        <end position="435"/>
    </location>
</feature>
<comment type="subcellular location">
    <subcellularLocation>
        <location evidence="1">Cell membrane</location>
        <topology evidence="1">Multi-pass membrane protein</topology>
    </subcellularLocation>
</comment>
<feature type="domain" description="Major facilitator superfamily (MFS) profile" evidence="9">
    <location>
        <begin position="7"/>
        <end position="395"/>
    </location>
</feature>
<dbReference type="InterPro" id="IPR050171">
    <property type="entry name" value="MFS_Transporters"/>
</dbReference>
<name>A0A5R8YLB6_9ACTN</name>
<reference evidence="10" key="1">
    <citation type="submission" date="2019-05" db="EMBL/GenBank/DDBJ databases">
        <title>Isolation, diversity and antifungal activity of Actinobacteria from wheat.</title>
        <authorList>
            <person name="Yu B."/>
        </authorList>
    </citation>
    <scope>NUCLEOTIDE SEQUENCE [LARGE SCALE GENOMIC DNA]</scope>
    <source>
        <strain evidence="10">NEAU-HEGS1-5</strain>
    </source>
</reference>
<accession>A0A5R8YLB6</accession>
<evidence type="ECO:0000256" key="5">
    <source>
        <dbReference type="ARBA" id="ARBA00022989"/>
    </source>
</evidence>
<dbReference type="SUPFAM" id="SSF103473">
    <property type="entry name" value="MFS general substrate transporter"/>
    <property type="match status" value="1"/>
</dbReference>
<evidence type="ECO:0000256" key="1">
    <source>
        <dbReference type="ARBA" id="ARBA00004651"/>
    </source>
</evidence>
<dbReference type="Proteomes" id="UP000309033">
    <property type="component" value="Unassembled WGS sequence"/>
</dbReference>
<feature type="transmembrane region" description="Helical" evidence="8">
    <location>
        <begin position="283"/>
        <end position="301"/>
    </location>
</feature>
<evidence type="ECO:0000259" key="9">
    <source>
        <dbReference type="PROSITE" id="PS50850"/>
    </source>
</evidence>
<feature type="transmembrane region" description="Helical" evidence="8">
    <location>
        <begin position="73"/>
        <end position="92"/>
    </location>
</feature>
<keyword evidence="6 8" id="KW-0472">Membrane</keyword>
<organism evidence="10 11">
    <name type="scientific">Microbispora triticiradicis</name>
    <dbReference type="NCBI Taxonomy" id="2200763"/>
    <lineage>
        <taxon>Bacteria</taxon>
        <taxon>Bacillati</taxon>
        <taxon>Actinomycetota</taxon>
        <taxon>Actinomycetes</taxon>
        <taxon>Streptosporangiales</taxon>
        <taxon>Streptosporangiaceae</taxon>
        <taxon>Microbispora</taxon>
    </lineage>
</organism>
<dbReference type="InterPro" id="IPR036259">
    <property type="entry name" value="MFS_trans_sf"/>
</dbReference>
<feature type="transmembrane region" description="Helical" evidence="8">
    <location>
        <begin position="134"/>
        <end position="156"/>
    </location>
</feature>
<feature type="transmembrane region" description="Helical" evidence="8">
    <location>
        <begin position="345"/>
        <end position="367"/>
    </location>
</feature>
<keyword evidence="2" id="KW-0813">Transport</keyword>
<dbReference type="PANTHER" id="PTHR23517:SF2">
    <property type="entry name" value="MULTIDRUG RESISTANCE PROTEIN MDTH"/>
    <property type="match status" value="1"/>
</dbReference>
<dbReference type="InterPro" id="IPR020846">
    <property type="entry name" value="MFS_dom"/>
</dbReference>
<feature type="transmembrane region" description="Helical" evidence="8">
    <location>
        <begin position="373"/>
        <end position="390"/>
    </location>
</feature>
<feature type="transmembrane region" description="Helical" evidence="8">
    <location>
        <begin position="162"/>
        <end position="182"/>
    </location>
</feature>
<gene>
    <name evidence="10" type="ORF">FED44_28850</name>
</gene>
<keyword evidence="3" id="KW-1003">Cell membrane</keyword>
<dbReference type="GO" id="GO:0022857">
    <property type="term" value="F:transmembrane transporter activity"/>
    <property type="evidence" value="ECO:0007669"/>
    <property type="project" value="InterPro"/>
</dbReference>
<feature type="compositionally biased region" description="Low complexity" evidence="7">
    <location>
        <begin position="397"/>
        <end position="427"/>
    </location>
</feature>
<evidence type="ECO:0000256" key="2">
    <source>
        <dbReference type="ARBA" id="ARBA00022448"/>
    </source>
</evidence>
<sequence length="435" mass="44683">MTPARRRAALLLIAVMSVNASYTVLIPFVPELQHRAGADPTVIALTFALFAAAKTLSQPLGGLWVDRWRPGHVAFVAQLIAAAGIVITAVARDPQTLLAGRVCWGLGEGLVTPALYAGMGLLCRRYGLSSSRLIGNFGTAAMAGFLIGPLVTGVAAPLGLEALFFAGAAVTAVTAFGLFQAIPRSGEEGPEEAEADDAPAADGAGAGSAGPWWLWVLALGALDLFANVIYSAFEPMLPLYLSAGRDGSVRGTISVVFSVGLATFALFTWALGRYTERLRLMTLIRAGMTLMALGLAGLTLSAEVVPVAASFVLCMAGAAVLYLTARRGLIELRSAMSRQGKAFGLFGFIGDSGNVIGPIIGVALFGWTGATSFLLLGVLCVVALVGLAAVSGRFRGPRAAEPTATAGTAETTGTAPTPESTEAAVAAQETSQRPS</sequence>
<feature type="transmembrane region" description="Helical" evidence="8">
    <location>
        <begin position="98"/>
        <end position="122"/>
    </location>
</feature>
<keyword evidence="11" id="KW-1185">Reference proteome</keyword>